<dbReference type="GeneID" id="90001128"/>
<feature type="compositionally biased region" description="Low complexity" evidence="1">
    <location>
        <begin position="313"/>
        <end position="326"/>
    </location>
</feature>
<sequence length="506" mass="55484">MSQRRPSSLKSDHGPVPRSAKADPNNTSNGKQRVVERLRGVHPDRLNRITPSSLVPGTFTPKPTQKLYTTKTASTSSVSTTMNSEKVTSRLHLEKIEFLDGDKQIGVQLPRHLVRDLEDHLECHGTTTITCARSTGWDNSFPEQDGREAVFRPRHSDKNLLAARYKYGARAHILVVQERIGKSINDGRAVIIVSAGPPSTRVTRPDGTIWNEVEYHIWDPVLDIKQRSRAKAEIVKQIRARESLEEQRQGHEPSGVERGPMVYGDNDDIVANAAGFAGLLNTQRSPDNDTITVRGEKRATQRGSIVKTHKRSFSSAEISARSSSAEPLVAKRSKNISSATPEMSNALASKPTSSQASTCTDTVPPKQSPQADQLPSSSPIPKEADPGFCQHKSTSFTPVPCLQPNSMAPVTLPVNASSSFVFKQALGGPRKRTRDKTACNTIQKLFAHGKVAGIVTKDTMTLVLFVDGQEPVTVVRDDAEDFDTFLRSLRSEPEGPQEIVVLPDEE</sequence>
<protein>
    <submittedName>
        <fullName evidence="2">Uncharacterized protein</fullName>
    </submittedName>
</protein>
<dbReference type="RefSeq" id="XP_064728349.1">
    <property type="nucleotide sequence ID" value="XM_064876085.1"/>
</dbReference>
<feature type="compositionally biased region" description="Polar residues" evidence="1">
    <location>
        <begin position="368"/>
        <end position="379"/>
    </location>
</feature>
<feature type="region of interest" description="Disordered" evidence="1">
    <location>
        <begin position="280"/>
        <end position="389"/>
    </location>
</feature>
<feature type="compositionally biased region" description="Basic and acidic residues" evidence="1">
    <location>
        <begin position="33"/>
        <end position="47"/>
    </location>
</feature>
<proteinExistence type="predicted"/>
<evidence type="ECO:0000256" key="1">
    <source>
        <dbReference type="SAM" id="MobiDB-lite"/>
    </source>
</evidence>
<comment type="caution">
    <text evidence="2">The sequence shown here is derived from an EMBL/GenBank/DDBJ whole genome shotgun (WGS) entry which is preliminary data.</text>
</comment>
<feature type="region of interest" description="Disordered" evidence="1">
    <location>
        <begin position="1"/>
        <end position="65"/>
    </location>
</feature>
<accession>A0ABR0RI21</accession>
<feature type="compositionally biased region" description="Polar residues" evidence="1">
    <location>
        <begin position="280"/>
        <end position="291"/>
    </location>
</feature>
<name>A0ABR0RI21_9EURO</name>
<feature type="compositionally biased region" description="Polar residues" evidence="1">
    <location>
        <begin position="49"/>
        <end position="65"/>
    </location>
</feature>
<feature type="region of interest" description="Disordered" evidence="1">
    <location>
        <begin position="242"/>
        <end position="264"/>
    </location>
</feature>
<gene>
    <name evidence="2" type="ORF">PMZ80_007679</name>
</gene>
<feature type="compositionally biased region" description="Basic and acidic residues" evidence="1">
    <location>
        <begin position="242"/>
        <end position="255"/>
    </location>
</feature>
<evidence type="ECO:0000313" key="2">
    <source>
        <dbReference type="EMBL" id="KAK5940259.1"/>
    </source>
</evidence>
<keyword evidence="3" id="KW-1185">Reference proteome</keyword>
<organism evidence="2 3">
    <name type="scientific">Knufia obscura</name>
    <dbReference type="NCBI Taxonomy" id="1635080"/>
    <lineage>
        <taxon>Eukaryota</taxon>
        <taxon>Fungi</taxon>
        <taxon>Dikarya</taxon>
        <taxon>Ascomycota</taxon>
        <taxon>Pezizomycotina</taxon>
        <taxon>Eurotiomycetes</taxon>
        <taxon>Chaetothyriomycetidae</taxon>
        <taxon>Chaetothyriales</taxon>
        <taxon>Trichomeriaceae</taxon>
        <taxon>Knufia</taxon>
    </lineage>
</organism>
<dbReference type="Proteomes" id="UP001334248">
    <property type="component" value="Unassembled WGS sequence"/>
</dbReference>
<dbReference type="EMBL" id="JAVHJV010000009">
    <property type="protein sequence ID" value="KAK5940259.1"/>
    <property type="molecule type" value="Genomic_DNA"/>
</dbReference>
<reference evidence="2 3" key="1">
    <citation type="journal article" date="2023" name="Res Sq">
        <title>Genomic and morphological characterization of Knufia obscura isolated from the Mars 2020 spacecraft assembly facility.</title>
        <authorList>
            <person name="Chander A.M."/>
            <person name="Teixeira M.M."/>
            <person name="Singh N.K."/>
            <person name="Williams M.P."/>
            <person name="Parker C.W."/>
            <person name="Leo P."/>
            <person name="Stajich J.E."/>
            <person name="Torok T."/>
            <person name="Tighe S."/>
            <person name="Mason C.E."/>
            <person name="Venkateswaran K."/>
        </authorList>
    </citation>
    <scope>NUCLEOTIDE SEQUENCE [LARGE SCALE GENOMIC DNA]</scope>
    <source>
        <strain evidence="2 3">CCFEE 5817</strain>
    </source>
</reference>
<evidence type="ECO:0000313" key="3">
    <source>
        <dbReference type="Proteomes" id="UP001334248"/>
    </source>
</evidence>
<feature type="compositionally biased region" description="Polar residues" evidence="1">
    <location>
        <begin position="335"/>
        <end position="361"/>
    </location>
</feature>